<dbReference type="GO" id="GO:0008806">
    <property type="term" value="F:carboxymethylenebutenolidase activity"/>
    <property type="evidence" value="ECO:0007669"/>
    <property type="project" value="UniProtKB-EC"/>
</dbReference>
<dbReference type="Proteomes" id="UP000552097">
    <property type="component" value="Unassembled WGS sequence"/>
</dbReference>
<feature type="domain" description="Dienelactone hydrolase" evidence="1">
    <location>
        <begin position="10"/>
        <end position="209"/>
    </location>
</feature>
<accession>A0A7W9M615</accession>
<gene>
    <name evidence="2" type="ORF">F4560_008282</name>
</gene>
<evidence type="ECO:0000313" key="3">
    <source>
        <dbReference type="Proteomes" id="UP000552097"/>
    </source>
</evidence>
<evidence type="ECO:0000313" key="2">
    <source>
        <dbReference type="EMBL" id="MBB5808514.1"/>
    </source>
</evidence>
<sequence>MTEFRPPGRARGGVVVCHEIWGITPPLLTAARALAAAGFLVTVPDFYAGLDRPHPPTHARARQWRDSLDVTGIRRVLDEAIDRLRTEGVPRVGVLGYSMGGAIALWAATVPDIDAAVTFYGGGLLKPYWPDMPAGVVLAERLAVPWIGFYGARDPLTPPDALRRLQDVVDGRATVFEGLDHGFALDPADPRHAPVEAAAAWQDTIAFLNG</sequence>
<organism evidence="2 3">
    <name type="scientific">Saccharothrix ecbatanensis</name>
    <dbReference type="NCBI Taxonomy" id="1105145"/>
    <lineage>
        <taxon>Bacteria</taxon>
        <taxon>Bacillati</taxon>
        <taxon>Actinomycetota</taxon>
        <taxon>Actinomycetes</taxon>
        <taxon>Pseudonocardiales</taxon>
        <taxon>Pseudonocardiaceae</taxon>
        <taxon>Saccharothrix</taxon>
    </lineage>
</organism>
<dbReference type="AlphaFoldDB" id="A0A7W9M615"/>
<dbReference type="InterPro" id="IPR029058">
    <property type="entry name" value="AB_hydrolase_fold"/>
</dbReference>
<dbReference type="EMBL" id="JACHMO010000001">
    <property type="protein sequence ID" value="MBB5808514.1"/>
    <property type="molecule type" value="Genomic_DNA"/>
</dbReference>
<dbReference type="InterPro" id="IPR002925">
    <property type="entry name" value="Dienelactn_hydro"/>
</dbReference>
<reference evidence="2 3" key="1">
    <citation type="submission" date="2020-08" db="EMBL/GenBank/DDBJ databases">
        <title>Sequencing the genomes of 1000 actinobacteria strains.</title>
        <authorList>
            <person name="Klenk H.-P."/>
        </authorList>
    </citation>
    <scope>NUCLEOTIDE SEQUENCE [LARGE SCALE GENOMIC DNA]</scope>
    <source>
        <strain evidence="2 3">DSM 45486</strain>
    </source>
</reference>
<dbReference type="RefSeq" id="WP_184928404.1">
    <property type="nucleotide sequence ID" value="NZ_JACHMO010000001.1"/>
</dbReference>
<keyword evidence="3" id="KW-1185">Reference proteome</keyword>
<evidence type="ECO:0000259" key="1">
    <source>
        <dbReference type="Pfam" id="PF01738"/>
    </source>
</evidence>
<dbReference type="EC" id="3.1.1.45" evidence="2"/>
<dbReference type="Gene3D" id="3.40.50.1820">
    <property type="entry name" value="alpha/beta hydrolase"/>
    <property type="match status" value="1"/>
</dbReference>
<dbReference type="PANTHER" id="PTHR46623">
    <property type="entry name" value="CARBOXYMETHYLENEBUTENOLIDASE-RELATED"/>
    <property type="match status" value="1"/>
</dbReference>
<comment type="caution">
    <text evidence="2">The sequence shown here is derived from an EMBL/GenBank/DDBJ whole genome shotgun (WGS) entry which is preliminary data.</text>
</comment>
<protein>
    <submittedName>
        <fullName evidence="2">Carboxymethylenebutenolidase</fullName>
        <ecNumber evidence="2">3.1.1.45</ecNumber>
    </submittedName>
</protein>
<dbReference type="SUPFAM" id="SSF53474">
    <property type="entry name" value="alpha/beta-Hydrolases"/>
    <property type="match status" value="1"/>
</dbReference>
<dbReference type="PANTHER" id="PTHR46623:SF7">
    <property type="entry name" value="CARBOXYMETHYLENEBUTENOLIDASE"/>
    <property type="match status" value="1"/>
</dbReference>
<dbReference type="InterPro" id="IPR051049">
    <property type="entry name" value="Dienelactone_hydrolase-like"/>
</dbReference>
<proteinExistence type="predicted"/>
<dbReference type="Pfam" id="PF01738">
    <property type="entry name" value="DLH"/>
    <property type="match status" value="1"/>
</dbReference>
<name>A0A7W9M615_9PSEU</name>
<keyword evidence="2" id="KW-0378">Hydrolase</keyword>